<dbReference type="Proteomes" id="UP001139522">
    <property type="component" value="Unassembled WGS sequence"/>
</dbReference>
<dbReference type="Pfam" id="PF06445">
    <property type="entry name" value="GyrI-like"/>
    <property type="match status" value="1"/>
</dbReference>
<organism evidence="4 5">
    <name type="scientific">Marinomonas maritima</name>
    <dbReference type="NCBI Taxonomy" id="2940935"/>
    <lineage>
        <taxon>Bacteria</taxon>
        <taxon>Pseudomonadati</taxon>
        <taxon>Pseudomonadota</taxon>
        <taxon>Gammaproteobacteria</taxon>
        <taxon>Oceanospirillales</taxon>
        <taxon>Oceanospirillaceae</taxon>
        <taxon>Marinomonas</taxon>
    </lineage>
</organism>
<dbReference type="PANTHER" id="PTHR40055">
    <property type="entry name" value="TRANSCRIPTIONAL REGULATOR YGIV-RELATED"/>
    <property type="match status" value="1"/>
</dbReference>
<dbReference type="SMART" id="SM00871">
    <property type="entry name" value="AraC_E_bind"/>
    <property type="match status" value="1"/>
</dbReference>
<proteinExistence type="predicted"/>
<accession>A0ABT5WID0</accession>
<protein>
    <submittedName>
        <fullName evidence="4">AraC family transcriptional regulator</fullName>
    </submittedName>
</protein>
<dbReference type="RefSeq" id="WP_255897106.1">
    <property type="nucleotide sequence ID" value="NZ_JAMZEG020000004.1"/>
</dbReference>
<dbReference type="PROSITE" id="PS01124">
    <property type="entry name" value="HTH_ARAC_FAMILY_2"/>
    <property type="match status" value="1"/>
</dbReference>
<evidence type="ECO:0000256" key="2">
    <source>
        <dbReference type="ARBA" id="ARBA00023163"/>
    </source>
</evidence>
<dbReference type="InterPro" id="IPR029442">
    <property type="entry name" value="GyrI-like"/>
</dbReference>
<keyword evidence="2" id="KW-0804">Transcription</keyword>
<sequence length="283" mass="33263">MKYYEKRMHIVCDYIYKHLNEELTVDALCNVAGFSKYHFHRQFSNYMGMGVFKFVQQLRLKRASYELVFYTDKRIIDIAMDAQFDHPESFSRAFKKVFLQSPMAFRRQPDWLQWHREYRVVENRMALNLDVKLVNFVGTQVAAFEHRGPVERMLESSATFRGWRQRTGISPIGTSRTFGIIYDNPECVPAEDFRFDIAGEVHQTIGDNQEGIVNKFLAGGRCAVVRHYGTHDNMGDVVCALYDVWLPNSNEELRDAPCFFHWHNFFPHVAEHELITDIYLPLK</sequence>
<dbReference type="SMART" id="SM00342">
    <property type="entry name" value="HTH_ARAC"/>
    <property type="match status" value="1"/>
</dbReference>
<gene>
    <name evidence="4" type="ORF">M3I01_016995</name>
</gene>
<keyword evidence="5" id="KW-1185">Reference proteome</keyword>
<dbReference type="Pfam" id="PF12833">
    <property type="entry name" value="HTH_18"/>
    <property type="match status" value="1"/>
</dbReference>
<evidence type="ECO:0000259" key="3">
    <source>
        <dbReference type="PROSITE" id="PS01124"/>
    </source>
</evidence>
<keyword evidence="1" id="KW-0805">Transcription regulation</keyword>
<evidence type="ECO:0000313" key="5">
    <source>
        <dbReference type="Proteomes" id="UP001139522"/>
    </source>
</evidence>
<dbReference type="SUPFAM" id="SSF46689">
    <property type="entry name" value="Homeodomain-like"/>
    <property type="match status" value="2"/>
</dbReference>
<dbReference type="InterPro" id="IPR009057">
    <property type="entry name" value="Homeodomain-like_sf"/>
</dbReference>
<feature type="domain" description="HTH araC/xylS-type" evidence="3">
    <location>
        <begin position="9"/>
        <end position="108"/>
    </location>
</feature>
<dbReference type="PANTHER" id="PTHR40055:SF1">
    <property type="entry name" value="TRANSCRIPTIONAL REGULATOR YGIV-RELATED"/>
    <property type="match status" value="1"/>
</dbReference>
<comment type="caution">
    <text evidence="4">The sequence shown here is derived from an EMBL/GenBank/DDBJ whole genome shotgun (WGS) entry which is preliminary data.</text>
</comment>
<dbReference type="InterPro" id="IPR050908">
    <property type="entry name" value="SmbC-like"/>
</dbReference>
<evidence type="ECO:0000256" key="1">
    <source>
        <dbReference type="ARBA" id="ARBA00023015"/>
    </source>
</evidence>
<dbReference type="SUPFAM" id="SSF55136">
    <property type="entry name" value="Probable bacterial effector-binding domain"/>
    <property type="match status" value="1"/>
</dbReference>
<dbReference type="Gene3D" id="1.10.10.60">
    <property type="entry name" value="Homeodomain-like"/>
    <property type="match status" value="2"/>
</dbReference>
<dbReference type="EMBL" id="JAMZEG020000004">
    <property type="protein sequence ID" value="MDE8604558.1"/>
    <property type="molecule type" value="Genomic_DNA"/>
</dbReference>
<name>A0ABT5WID0_9GAMM</name>
<evidence type="ECO:0000313" key="4">
    <source>
        <dbReference type="EMBL" id="MDE8604558.1"/>
    </source>
</evidence>
<dbReference type="InterPro" id="IPR018060">
    <property type="entry name" value="HTH_AraC"/>
</dbReference>
<dbReference type="Gene3D" id="3.20.80.10">
    <property type="entry name" value="Regulatory factor, effector binding domain"/>
    <property type="match status" value="1"/>
</dbReference>
<dbReference type="InterPro" id="IPR011256">
    <property type="entry name" value="Reg_factor_effector_dom_sf"/>
</dbReference>
<reference evidence="4" key="1">
    <citation type="submission" date="2023-01" db="EMBL/GenBank/DDBJ databases">
        <title>Psychroserpens sp. MSW6 and Marinomonas sp. RSW2, isolated from seawater.</title>
        <authorList>
            <person name="Kristyanto S."/>
            <person name="Jung J."/>
            <person name="Kim J.M."/>
            <person name="Jeon C.O."/>
        </authorList>
    </citation>
    <scope>NUCLEOTIDE SEQUENCE</scope>
    <source>
        <strain evidence="4">RSW2</strain>
    </source>
</reference>
<dbReference type="InterPro" id="IPR010499">
    <property type="entry name" value="AraC_E-bd"/>
</dbReference>